<sequence>MGNVSSLFRSQLVFDEQRELFDYWQGKVTADSLPSRADISPLDFIRLLPKVSLIEVNGPKTNRQYKYRLAGTGLHDYHNQEITGKTIDSLYPADIAEYWHGILDKMVARKQPVCGAAGTDADIMGVYARFWMRLPLVDNNGRVNMVLAYDVFTTLSALSSINRAKVVTA</sequence>
<name>A0A3B0RYM1_9ZZZZ</name>
<gene>
    <name evidence="1" type="ORF">MNBD_ALPHA06-254</name>
</gene>
<dbReference type="AlphaFoldDB" id="A0A3B0RYM1"/>
<dbReference type="Pfam" id="PF07310">
    <property type="entry name" value="PAS_5"/>
    <property type="match status" value="1"/>
</dbReference>
<proteinExistence type="predicted"/>
<dbReference type="InterPro" id="IPR009922">
    <property type="entry name" value="DUF1457"/>
</dbReference>
<evidence type="ECO:0000313" key="1">
    <source>
        <dbReference type="EMBL" id="VAV88405.1"/>
    </source>
</evidence>
<reference evidence="1" key="1">
    <citation type="submission" date="2018-06" db="EMBL/GenBank/DDBJ databases">
        <authorList>
            <person name="Zhirakovskaya E."/>
        </authorList>
    </citation>
    <scope>NUCLEOTIDE SEQUENCE</scope>
</reference>
<organism evidence="1">
    <name type="scientific">hydrothermal vent metagenome</name>
    <dbReference type="NCBI Taxonomy" id="652676"/>
    <lineage>
        <taxon>unclassified sequences</taxon>
        <taxon>metagenomes</taxon>
        <taxon>ecological metagenomes</taxon>
    </lineage>
</organism>
<accession>A0A3B0RYM1</accession>
<dbReference type="EMBL" id="UOEE01000064">
    <property type="protein sequence ID" value="VAV88405.1"/>
    <property type="molecule type" value="Genomic_DNA"/>
</dbReference>
<evidence type="ECO:0008006" key="2">
    <source>
        <dbReference type="Google" id="ProtNLM"/>
    </source>
</evidence>
<protein>
    <recommendedName>
        <fullName evidence="2">PAS domain-containing protein</fullName>
    </recommendedName>
</protein>